<protein>
    <submittedName>
        <fullName evidence="1">3522_t:CDS:1</fullName>
    </submittedName>
</protein>
<sequence>GVPPFNGLPDQAIIIEISHNRREKAIENTPPSYADLYMKCWSSNPDLRPTLKEILTELENLSVETDKFIINPIDNHQIQNNISLYYPDSVSSPIESSEQTSYRKKHVELLNGNLVIDCPLPANLFVNVNQRASKEFTHLRYTACTCAPEAFKEKNFRLRQIEYKPPRQTELFILINMRDENEIAMSHTLYGIMENISYLCSLENSQMWSKDGWEKVVVCIIYDSRNNINERVLSYLTALGVYQNNVAKEKVDNKAVETHIYEYTTSISINHFKDNFEMKKEADGIVPTQLLFCLTERSKPGVNSYQWFFNAFCPMLEPKICVLIDAGVKPGYGSLYNLWKAFSVNPKVADKPFESAFGYISVLSEGFSAYRYLSLQNCIGGTFINSILSNNKYTHKKHTLNFDLVTKSNNSWIFHYVKSAQAEKDAPETIINKPQR</sequence>
<evidence type="ECO:0000313" key="2">
    <source>
        <dbReference type="Proteomes" id="UP000789920"/>
    </source>
</evidence>
<feature type="non-terminal residue" evidence="1">
    <location>
        <position position="1"/>
    </location>
</feature>
<evidence type="ECO:0000313" key="1">
    <source>
        <dbReference type="EMBL" id="CAG8548942.1"/>
    </source>
</evidence>
<name>A0ACA9LSU5_9GLOM</name>
<dbReference type="EMBL" id="CAJVQC010005079">
    <property type="protein sequence ID" value="CAG8548942.1"/>
    <property type="molecule type" value="Genomic_DNA"/>
</dbReference>
<organism evidence="1 2">
    <name type="scientific">Racocetra persica</name>
    <dbReference type="NCBI Taxonomy" id="160502"/>
    <lineage>
        <taxon>Eukaryota</taxon>
        <taxon>Fungi</taxon>
        <taxon>Fungi incertae sedis</taxon>
        <taxon>Mucoromycota</taxon>
        <taxon>Glomeromycotina</taxon>
        <taxon>Glomeromycetes</taxon>
        <taxon>Diversisporales</taxon>
        <taxon>Gigasporaceae</taxon>
        <taxon>Racocetra</taxon>
    </lineage>
</organism>
<proteinExistence type="predicted"/>
<gene>
    <name evidence="1" type="ORF">RPERSI_LOCUS3876</name>
</gene>
<reference evidence="1" key="1">
    <citation type="submission" date="2021-06" db="EMBL/GenBank/DDBJ databases">
        <authorList>
            <person name="Kallberg Y."/>
            <person name="Tangrot J."/>
            <person name="Rosling A."/>
        </authorList>
    </citation>
    <scope>NUCLEOTIDE SEQUENCE</scope>
    <source>
        <strain evidence="1">MA461A</strain>
    </source>
</reference>
<comment type="caution">
    <text evidence="1">The sequence shown here is derived from an EMBL/GenBank/DDBJ whole genome shotgun (WGS) entry which is preliminary data.</text>
</comment>
<accession>A0ACA9LSU5</accession>
<keyword evidence="2" id="KW-1185">Reference proteome</keyword>
<dbReference type="Proteomes" id="UP000789920">
    <property type="component" value="Unassembled WGS sequence"/>
</dbReference>